<dbReference type="EMBL" id="JANPWB010000003">
    <property type="protein sequence ID" value="KAJ1198325.1"/>
    <property type="molecule type" value="Genomic_DNA"/>
</dbReference>
<evidence type="ECO:0000256" key="2">
    <source>
        <dbReference type="SAM" id="SignalP"/>
    </source>
</evidence>
<comment type="caution">
    <text evidence="3">The sequence shown here is derived from an EMBL/GenBank/DDBJ whole genome shotgun (WGS) entry which is preliminary data.</text>
</comment>
<gene>
    <name evidence="3" type="ORF">NDU88_002167</name>
</gene>
<dbReference type="Proteomes" id="UP001066276">
    <property type="component" value="Chromosome 2_1"/>
</dbReference>
<evidence type="ECO:0000313" key="4">
    <source>
        <dbReference type="Proteomes" id="UP001066276"/>
    </source>
</evidence>
<proteinExistence type="predicted"/>
<feature type="signal peptide" evidence="2">
    <location>
        <begin position="1"/>
        <end position="43"/>
    </location>
</feature>
<protein>
    <submittedName>
        <fullName evidence="3">Uncharacterized protein</fullName>
    </submittedName>
</protein>
<accession>A0AAV7VCI2</accession>
<evidence type="ECO:0000313" key="3">
    <source>
        <dbReference type="EMBL" id="KAJ1198325.1"/>
    </source>
</evidence>
<organism evidence="3 4">
    <name type="scientific">Pleurodeles waltl</name>
    <name type="common">Iberian ribbed newt</name>
    <dbReference type="NCBI Taxonomy" id="8319"/>
    <lineage>
        <taxon>Eukaryota</taxon>
        <taxon>Metazoa</taxon>
        <taxon>Chordata</taxon>
        <taxon>Craniata</taxon>
        <taxon>Vertebrata</taxon>
        <taxon>Euteleostomi</taxon>
        <taxon>Amphibia</taxon>
        <taxon>Batrachia</taxon>
        <taxon>Caudata</taxon>
        <taxon>Salamandroidea</taxon>
        <taxon>Salamandridae</taxon>
        <taxon>Pleurodelinae</taxon>
        <taxon>Pleurodeles</taxon>
    </lineage>
</organism>
<feature type="region of interest" description="Disordered" evidence="1">
    <location>
        <begin position="85"/>
        <end position="188"/>
    </location>
</feature>
<keyword evidence="2" id="KW-0732">Signal</keyword>
<keyword evidence="4" id="KW-1185">Reference proteome</keyword>
<reference evidence="3" key="1">
    <citation type="journal article" date="2022" name="bioRxiv">
        <title>Sequencing and chromosome-scale assembly of the giantPleurodeles waltlgenome.</title>
        <authorList>
            <person name="Brown T."/>
            <person name="Elewa A."/>
            <person name="Iarovenko S."/>
            <person name="Subramanian E."/>
            <person name="Araus A.J."/>
            <person name="Petzold A."/>
            <person name="Susuki M."/>
            <person name="Suzuki K.-i.T."/>
            <person name="Hayashi T."/>
            <person name="Toyoda A."/>
            <person name="Oliveira C."/>
            <person name="Osipova E."/>
            <person name="Leigh N.D."/>
            <person name="Simon A."/>
            <person name="Yun M.H."/>
        </authorList>
    </citation>
    <scope>NUCLEOTIDE SEQUENCE</scope>
    <source>
        <strain evidence="3">20211129_DDA</strain>
        <tissue evidence="3">Liver</tissue>
    </source>
</reference>
<feature type="compositionally biased region" description="Basic and acidic residues" evidence="1">
    <location>
        <begin position="159"/>
        <end position="173"/>
    </location>
</feature>
<feature type="compositionally biased region" description="Basic and acidic residues" evidence="1">
    <location>
        <begin position="101"/>
        <end position="114"/>
    </location>
</feature>
<sequence>MLCNLQGLLAAGEQPNADVKHLIALRLAVWLLAAVWRGPKVAATSSESSTSCGRQKPLLGTVALLTVTGSSCLLESAANASKAHRLHQANWKRGPASSKTEVQRKRAQAEKEEPAPPPVQCLPRPSVMELLQQIPEEGNQGAETAGAMVKSTGQSWPCEEPHLSRAIKEKQEGCDNEEPSSEAPQSPM</sequence>
<feature type="chain" id="PRO_5043877182" evidence="2">
    <location>
        <begin position="44"/>
        <end position="188"/>
    </location>
</feature>
<dbReference type="AlphaFoldDB" id="A0AAV7VCI2"/>
<evidence type="ECO:0000256" key="1">
    <source>
        <dbReference type="SAM" id="MobiDB-lite"/>
    </source>
</evidence>
<name>A0AAV7VCI2_PLEWA</name>